<organism evidence="1 2">
    <name type="scientific">Candidatus Uhrbacteria bacterium RIFOXYB2_FULL_45_11</name>
    <dbReference type="NCBI Taxonomy" id="1802421"/>
    <lineage>
        <taxon>Bacteria</taxon>
        <taxon>Candidatus Uhriibacteriota</taxon>
    </lineage>
</organism>
<dbReference type="AlphaFoldDB" id="A0A1F7W219"/>
<evidence type="ECO:0000313" key="2">
    <source>
        <dbReference type="Proteomes" id="UP000177331"/>
    </source>
</evidence>
<gene>
    <name evidence="1" type="ORF">A2318_04080</name>
</gene>
<name>A0A1F7W219_9BACT</name>
<dbReference type="STRING" id="1802421.A2318_04080"/>
<dbReference type="Proteomes" id="UP000177331">
    <property type="component" value="Unassembled WGS sequence"/>
</dbReference>
<proteinExistence type="predicted"/>
<protein>
    <submittedName>
        <fullName evidence="1">Uncharacterized protein</fullName>
    </submittedName>
</protein>
<evidence type="ECO:0000313" key="1">
    <source>
        <dbReference type="EMBL" id="OGL96799.1"/>
    </source>
</evidence>
<dbReference type="EMBL" id="MGFD01000063">
    <property type="protein sequence ID" value="OGL96799.1"/>
    <property type="molecule type" value="Genomic_DNA"/>
</dbReference>
<accession>A0A1F7W219</accession>
<sequence>MPKKISESLVQAILDMQKDPSKLEVELKVHIFSFGEGKPHAHFKVTSPFTEENVLCLSLENILFAAALVQKIPLANGNYVFRQSLVDGTKCVNEGVSEKATVEWLLQNGVTQILTHLSRLLAEALADWPKDLATKQMLAAGYSDIMRKKLERGTGKDPITVYVIGRAEEAFEKLQSITSSFHVPLISKPLLDQSDKIVIVAFKDDTNPCSPVVRQAYAAYATEILNKEIEPEIGPKIVERVQLALNTLATRLARQQATSENVSAAPTVVSGVVADGKTEEVAAPAENERSSIGAAA</sequence>
<comment type="caution">
    <text evidence="1">The sequence shown here is derived from an EMBL/GenBank/DDBJ whole genome shotgun (WGS) entry which is preliminary data.</text>
</comment>
<reference evidence="1 2" key="1">
    <citation type="journal article" date="2016" name="Nat. Commun.">
        <title>Thousands of microbial genomes shed light on interconnected biogeochemical processes in an aquifer system.</title>
        <authorList>
            <person name="Anantharaman K."/>
            <person name="Brown C.T."/>
            <person name="Hug L.A."/>
            <person name="Sharon I."/>
            <person name="Castelle C.J."/>
            <person name="Probst A.J."/>
            <person name="Thomas B.C."/>
            <person name="Singh A."/>
            <person name="Wilkins M.J."/>
            <person name="Karaoz U."/>
            <person name="Brodie E.L."/>
            <person name="Williams K.H."/>
            <person name="Hubbard S.S."/>
            <person name="Banfield J.F."/>
        </authorList>
    </citation>
    <scope>NUCLEOTIDE SEQUENCE [LARGE SCALE GENOMIC DNA]</scope>
</reference>